<dbReference type="RefSeq" id="WP_154150788.1">
    <property type="nucleotide sequence ID" value="NZ_SZWE01000001.1"/>
</dbReference>
<keyword evidence="1" id="KW-0969">Cilium</keyword>
<accession>A0A844D2L7</accession>
<evidence type="ECO:0000313" key="2">
    <source>
        <dbReference type="Proteomes" id="UP000564704"/>
    </source>
</evidence>
<proteinExistence type="predicted"/>
<organism evidence="1 2">
    <name type="scientific">Roseovarius bejariae</name>
    <dbReference type="NCBI Taxonomy" id="2576383"/>
    <lineage>
        <taxon>Bacteria</taxon>
        <taxon>Pseudomonadati</taxon>
        <taxon>Pseudomonadota</taxon>
        <taxon>Alphaproteobacteria</taxon>
        <taxon>Rhodobacterales</taxon>
        <taxon>Roseobacteraceae</taxon>
        <taxon>Roseovarius</taxon>
    </lineage>
</organism>
<sequence>MTISHLLEDFSALTDGEPVAITDVALEEEKLAAFEKGYQAGWDDSTKAASDESGHISAEFAQTLQDLSFTLHEAQAAALRSLKPLLDQMVEAVLPKLAQDSLGERVREILDDFLDRQEPAPVSILAAPETAPALEALIEGQDPLPVTVTAEPTMTEGQLRLHFGSAEREIDTKAVLADISKAIEAYYADTLNDMKDTA</sequence>
<comment type="caution">
    <text evidence="1">The sequence shown here is derived from an EMBL/GenBank/DDBJ whole genome shotgun (WGS) entry which is preliminary data.</text>
</comment>
<protein>
    <submittedName>
        <fullName evidence="1">Flagellar biosynthesis protein</fullName>
    </submittedName>
</protein>
<reference evidence="1 2" key="1">
    <citation type="submission" date="2019-05" db="EMBL/GenBank/DDBJ databases">
        <title>Roseovarius bejariae sp. nov., a moderately halophylic bacterium isolated from a saline soil in Rambla Salada (Murcia).</title>
        <authorList>
            <person name="Castro D.J."/>
            <person name="Gomez-Altuve A."/>
            <person name="Reina J.C."/>
            <person name="Rodriguez M."/>
            <person name="Sampedro I."/>
            <person name="Llamas I."/>
            <person name="Martinez-Checa F."/>
        </authorList>
    </citation>
    <scope>NUCLEOTIDE SEQUENCE [LARGE SCALE GENOMIC DNA]</scope>
    <source>
        <strain evidence="1 2">A21</strain>
    </source>
</reference>
<name>A0A844D2L7_9RHOB</name>
<dbReference type="Proteomes" id="UP000564704">
    <property type="component" value="Unassembled WGS sequence"/>
</dbReference>
<keyword evidence="1" id="KW-0966">Cell projection</keyword>
<keyword evidence="2" id="KW-1185">Reference proteome</keyword>
<dbReference type="AlphaFoldDB" id="A0A844D2L7"/>
<evidence type="ECO:0000313" key="1">
    <source>
        <dbReference type="EMBL" id="MRU15468.1"/>
    </source>
</evidence>
<dbReference type="EMBL" id="SZWE01000001">
    <property type="protein sequence ID" value="MRU15468.1"/>
    <property type="molecule type" value="Genomic_DNA"/>
</dbReference>
<dbReference type="OrthoDB" id="7870971at2"/>
<gene>
    <name evidence="1" type="ORF">FDP25_08505</name>
</gene>
<keyword evidence="1" id="KW-0282">Flagellum</keyword>